<evidence type="ECO:0000256" key="2">
    <source>
        <dbReference type="ARBA" id="ARBA00023015"/>
    </source>
</evidence>
<dbReference type="PIRSF" id="PIRSF019455">
    <property type="entry name" value="CopR_AtkY"/>
    <property type="match status" value="1"/>
</dbReference>
<evidence type="ECO:0000256" key="1">
    <source>
        <dbReference type="ARBA" id="ARBA00011046"/>
    </source>
</evidence>
<reference evidence="5 6" key="1">
    <citation type="journal article" date="2005" name="Genome Res.">
        <title>Comparative and functional genomic analyses of the pathogenicity of phytopathogen Xanthomonas campestris pv. campestris.</title>
        <authorList>
            <person name="Qian W."/>
            <person name="Jia Y."/>
            <person name="Ren S.X."/>
            <person name="He Y.Q."/>
            <person name="Feng J.X."/>
            <person name="Lu L.F."/>
            <person name="Sun Q."/>
            <person name="Ying G."/>
            <person name="Tang D.J."/>
            <person name="Tang H."/>
            <person name="Wu W."/>
            <person name="Hao P."/>
            <person name="Wang L."/>
            <person name="Jiang B.L."/>
            <person name="Zeng S."/>
            <person name="Gu W.Y."/>
            <person name="Lu G."/>
            <person name="Rong L."/>
            <person name="Tian Y."/>
            <person name="Yao Z."/>
            <person name="Fu G."/>
            <person name="Chen B."/>
            <person name="Fang R."/>
            <person name="Qiang B."/>
            <person name="Chen Z."/>
            <person name="Zhao G.P."/>
            <person name="Tang J.L."/>
            <person name="He C."/>
        </authorList>
    </citation>
    <scope>NUCLEOTIDE SEQUENCE [LARGE SCALE GENOMIC DNA]</scope>
    <source>
        <strain evidence="5 6">8004</strain>
    </source>
</reference>
<protein>
    <submittedName>
        <fullName evidence="5">Transcriptional regulator blaI family</fullName>
    </submittedName>
</protein>
<evidence type="ECO:0000313" key="6">
    <source>
        <dbReference type="Proteomes" id="UP000000420"/>
    </source>
</evidence>
<dbReference type="EMBL" id="CP000050">
    <property type="protein sequence ID" value="AAY47990.1"/>
    <property type="molecule type" value="Genomic_DNA"/>
</dbReference>
<dbReference type="InterPro" id="IPR036390">
    <property type="entry name" value="WH_DNA-bd_sf"/>
</dbReference>
<dbReference type="Gene3D" id="1.10.4040.10">
    <property type="entry name" value="Penicillinase repressor domain"/>
    <property type="match status" value="1"/>
</dbReference>
<dbReference type="SUPFAM" id="SSF46785">
    <property type="entry name" value="Winged helix' DNA-binding domain"/>
    <property type="match status" value="1"/>
</dbReference>
<evidence type="ECO:0000256" key="4">
    <source>
        <dbReference type="ARBA" id="ARBA00023163"/>
    </source>
</evidence>
<proteinExistence type="inferred from homology"/>
<dbReference type="Gene3D" id="1.10.10.10">
    <property type="entry name" value="Winged helix-like DNA-binding domain superfamily/Winged helix DNA-binding domain"/>
    <property type="match status" value="1"/>
</dbReference>
<dbReference type="Proteomes" id="UP000000420">
    <property type="component" value="Chromosome"/>
</dbReference>
<dbReference type="Pfam" id="PF03965">
    <property type="entry name" value="Penicillinase_R"/>
    <property type="match status" value="1"/>
</dbReference>
<dbReference type="GO" id="GO:0003677">
    <property type="term" value="F:DNA binding"/>
    <property type="evidence" value="ECO:0007669"/>
    <property type="project" value="UniProtKB-KW"/>
</dbReference>
<keyword evidence="3" id="KW-0238">DNA-binding</keyword>
<dbReference type="InterPro" id="IPR005650">
    <property type="entry name" value="BlaI_family"/>
</dbReference>
<evidence type="ECO:0000256" key="3">
    <source>
        <dbReference type="ARBA" id="ARBA00023125"/>
    </source>
</evidence>
<comment type="similarity">
    <text evidence="1">Belongs to the BlaI transcriptional regulatory family.</text>
</comment>
<accession>A0A0H2X696</accession>
<dbReference type="AlphaFoldDB" id="A0A0H2X696"/>
<dbReference type="KEGG" id="xcb:XC_0916"/>
<keyword evidence="4" id="KW-0804">Transcription</keyword>
<name>A0A0H2X696_XANC8</name>
<keyword evidence="2" id="KW-0805">Transcription regulation</keyword>
<gene>
    <name evidence="5" type="ordered locus">XC_0916</name>
</gene>
<dbReference type="InterPro" id="IPR036388">
    <property type="entry name" value="WH-like_DNA-bd_sf"/>
</dbReference>
<dbReference type="GO" id="GO:0045892">
    <property type="term" value="P:negative regulation of DNA-templated transcription"/>
    <property type="evidence" value="ECO:0007669"/>
    <property type="project" value="InterPro"/>
</dbReference>
<evidence type="ECO:0000313" key="5">
    <source>
        <dbReference type="EMBL" id="AAY47990.1"/>
    </source>
</evidence>
<dbReference type="HOGENOM" id="CLU_119090_2_1_6"/>
<sequence length="139" mass="15443">MTGFEITCVIEKNYGCNRTAISESEAIVMQVLWERAPRTAEEVVAALAHTGWAEPTIKTLLNRLLNKGAVAAHKDGRKYHYAPVLLREHWVQQQSEGLLQRVFGGRVAPLVAHFSARGKLSASDLAELKQLIKDLDDAH</sequence>
<organism evidence="5 6">
    <name type="scientific">Xanthomonas campestris pv. campestris (strain 8004)</name>
    <dbReference type="NCBI Taxonomy" id="314565"/>
    <lineage>
        <taxon>Bacteria</taxon>
        <taxon>Pseudomonadati</taxon>
        <taxon>Pseudomonadota</taxon>
        <taxon>Gammaproteobacteria</taxon>
        <taxon>Lysobacterales</taxon>
        <taxon>Lysobacteraceae</taxon>
        <taxon>Xanthomonas</taxon>
    </lineage>
</organism>